<dbReference type="Pfam" id="PF13923">
    <property type="entry name" value="zf-C3HC4_2"/>
    <property type="match status" value="1"/>
</dbReference>
<dbReference type="Proteomes" id="UP000654370">
    <property type="component" value="Unassembled WGS sequence"/>
</dbReference>
<feature type="domain" description="RING-type" evidence="3">
    <location>
        <begin position="357"/>
        <end position="396"/>
    </location>
</feature>
<feature type="non-terminal residue" evidence="4">
    <location>
        <position position="1"/>
    </location>
</feature>
<dbReference type="Gene3D" id="3.30.40.10">
    <property type="entry name" value="Zinc/RING finger domain, C3HC4 (zinc finger)"/>
    <property type="match status" value="1"/>
</dbReference>
<evidence type="ECO:0000256" key="2">
    <source>
        <dbReference type="SAM" id="MobiDB-lite"/>
    </source>
</evidence>
<dbReference type="InterPro" id="IPR013083">
    <property type="entry name" value="Znf_RING/FYVE/PHD"/>
</dbReference>
<proteinExistence type="predicted"/>
<dbReference type="AlphaFoldDB" id="A0A8H7PTP5"/>
<keyword evidence="1" id="KW-0863">Zinc-finger</keyword>
<keyword evidence="1" id="KW-0479">Metal-binding</keyword>
<dbReference type="OrthoDB" id="6270329at2759"/>
<dbReference type="PROSITE" id="PS50089">
    <property type="entry name" value="ZF_RING_2"/>
    <property type="match status" value="1"/>
</dbReference>
<dbReference type="EMBL" id="JAEPQZ010000006">
    <property type="protein sequence ID" value="KAG2180018.1"/>
    <property type="molecule type" value="Genomic_DNA"/>
</dbReference>
<dbReference type="PANTHER" id="PTHR13459:SF1">
    <property type="entry name" value="E3 UBIQUITIN-PROTEIN LIGASE RNF220 ISOFORM X1"/>
    <property type="match status" value="1"/>
</dbReference>
<evidence type="ECO:0000313" key="5">
    <source>
        <dbReference type="Proteomes" id="UP000654370"/>
    </source>
</evidence>
<keyword evidence="5" id="KW-1185">Reference proteome</keyword>
<evidence type="ECO:0000259" key="3">
    <source>
        <dbReference type="PROSITE" id="PS50089"/>
    </source>
</evidence>
<accession>A0A8H7PTP5</accession>
<dbReference type="InterPro" id="IPR031824">
    <property type="entry name" value="RNF220_mid"/>
</dbReference>
<gene>
    <name evidence="4" type="ORF">INT43_003805</name>
</gene>
<keyword evidence="1" id="KW-0862">Zinc</keyword>
<sequence>RRDWPKCPICGVPVEPAQYENHYRLELYELQQLNFSDFEQAKSRGKRGAAVHAKRQLEKTTGKRKVASRYEDCLEKIKKSRENRNAAIQGINTGGKCPRSIIITDICISISSTILKMCGTMIKNHLVRTIVTFDAGLQQTCFICNQVLSGDTESINLHIDGCLARMNFEGGQEEVALPTHNEVTTQEQSSGDGEAAEALSAAEWEEYEWAGQRRVRATAMLEGGYGGVGMSTTVKGEDVEDDLDVEDDDADEFGEAQYSERDIVVNQDDDNEDSAALREMVSGTTISRKNTPTQNATSLPGQRPGYEATVSDDGWKQHLLKDIAIPADAAGHTKLVIESLRAQITQLERASRSVPKCLICLEPYKTPLASVVCWHVHCEECWLHSMGTKKLCPQCQKIVTPTDLRRIYL</sequence>
<dbReference type="Pfam" id="PF15926">
    <property type="entry name" value="RNF220"/>
    <property type="match status" value="1"/>
</dbReference>
<organism evidence="4 5">
    <name type="scientific">Mortierella isabellina</name>
    <name type="common">Filamentous fungus</name>
    <name type="synonym">Umbelopsis isabellina</name>
    <dbReference type="NCBI Taxonomy" id="91625"/>
    <lineage>
        <taxon>Eukaryota</taxon>
        <taxon>Fungi</taxon>
        <taxon>Fungi incertae sedis</taxon>
        <taxon>Mucoromycota</taxon>
        <taxon>Mucoromycotina</taxon>
        <taxon>Umbelopsidomycetes</taxon>
        <taxon>Umbelopsidales</taxon>
        <taxon>Umbelopsidaceae</taxon>
        <taxon>Umbelopsis</taxon>
    </lineage>
</organism>
<evidence type="ECO:0000313" key="4">
    <source>
        <dbReference type="EMBL" id="KAG2180018.1"/>
    </source>
</evidence>
<reference evidence="4" key="1">
    <citation type="submission" date="2020-12" db="EMBL/GenBank/DDBJ databases">
        <title>Metabolic potential, ecology and presence of endohyphal bacteria is reflected in genomic diversity of Mucoromycotina.</title>
        <authorList>
            <person name="Muszewska A."/>
            <person name="Okrasinska A."/>
            <person name="Steczkiewicz K."/>
            <person name="Drgas O."/>
            <person name="Orlowska M."/>
            <person name="Perlinska-Lenart U."/>
            <person name="Aleksandrzak-Piekarczyk T."/>
            <person name="Szatraj K."/>
            <person name="Zielenkiewicz U."/>
            <person name="Pilsyk S."/>
            <person name="Malc E."/>
            <person name="Mieczkowski P."/>
            <person name="Kruszewska J.S."/>
            <person name="Biernat P."/>
            <person name="Pawlowska J."/>
        </authorList>
    </citation>
    <scope>NUCLEOTIDE SEQUENCE</scope>
    <source>
        <strain evidence="4">WA0000067209</strain>
    </source>
</reference>
<feature type="compositionally biased region" description="Polar residues" evidence="2">
    <location>
        <begin position="284"/>
        <end position="300"/>
    </location>
</feature>
<dbReference type="GO" id="GO:0008270">
    <property type="term" value="F:zinc ion binding"/>
    <property type="evidence" value="ECO:0007669"/>
    <property type="project" value="UniProtKB-KW"/>
</dbReference>
<dbReference type="InterPro" id="IPR001841">
    <property type="entry name" value="Znf_RING"/>
</dbReference>
<dbReference type="InterPro" id="IPR052443">
    <property type="entry name" value="E3_ubiq-ligase_RNF220-like"/>
</dbReference>
<name>A0A8H7PTP5_MORIS</name>
<comment type="caution">
    <text evidence="4">The sequence shown here is derived from an EMBL/GenBank/DDBJ whole genome shotgun (WGS) entry which is preliminary data.</text>
</comment>
<protein>
    <recommendedName>
        <fullName evidence="3">RING-type domain-containing protein</fullName>
    </recommendedName>
</protein>
<dbReference type="PANTHER" id="PTHR13459">
    <property type="entry name" value="E3 UBIQUITIN-PROTEIN LIGASE RNF220 ISOFORM X1"/>
    <property type="match status" value="1"/>
</dbReference>
<dbReference type="GO" id="GO:0061630">
    <property type="term" value="F:ubiquitin protein ligase activity"/>
    <property type="evidence" value="ECO:0007669"/>
    <property type="project" value="TreeGrafter"/>
</dbReference>
<feature type="region of interest" description="Disordered" evidence="2">
    <location>
        <begin position="284"/>
        <end position="308"/>
    </location>
</feature>
<dbReference type="SUPFAM" id="SSF57850">
    <property type="entry name" value="RING/U-box"/>
    <property type="match status" value="1"/>
</dbReference>
<dbReference type="GO" id="GO:0016567">
    <property type="term" value="P:protein ubiquitination"/>
    <property type="evidence" value="ECO:0007669"/>
    <property type="project" value="TreeGrafter"/>
</dbReference>
<evidence type="ECO:0000256" key="1">
    <source>
        <dbReference type="PROSITE-ProRule" id="PRU00175"/>
    </source>
</evidence>